<gene>
    <name evidence="1" type="ORF">ABT39_MTgene5056</name>
</gene>
<geneLocation type="mitochondrion" evidence="1"/>
<dbReference type="EMBL" id="LKAM01000006">
    <property type="protein sequence ID" value="KUM48060.1"/>
    <property type="molecule type" value="Genomic_DNA"/>
</dbReference>
<protein>
    <submittedName>
        <fullName evidence="1">Uncharacterized protein</fullName>
    </submittedName>
</protein>
<dbReference type="AlphaFoldDB" id="A0A101LZB8"/>
<accession>A0A101LZB8</accession>
<reference evidence="1" key="1">
    <citation type="journal article" date="2015" name="Genome Biol. Evol.">
        <title>Organellar Genomes of White Spruce (Picea glauca): Assembly and Annotation.</title>
        <authorList>
            <person name="Jackman S.D."/>
            <person name="Warren R.L."/>
            <person name="Gibb E.A."/>
            <person name="Vandervalk B.P."/>
            <person name="Mohamadi H."/>
            <person name="Chu J."/>
            <person name="Raymond A."/>
            <person name="Pleasance S."/>
            <person name="Coope R."/>
            <person name="Wildung M.R."/>
            <person name="Ritland C.E."/>
            <person name="Bousquet J."/>
            <person name="Jones S.J."/>
            <person name="Bohlmann J."/>
            <person name="Birol I."/>
        </authorList>
    </citation>
    <scope>NUCLEOTIDE SEQUENCE [LARGE SCALE GENOMIC DNA]</scope>
    <source>
        <tissue evidence="1">Flushing bud</tissue>
    </source>
</reference>
<evidence type="ECO:0000313" key="1">
    <source>
        <dbReference type="EMBL" id="KUM48060.1"/>
    </source>
</evidence>
<proteinExistence type="predicted"/>
<organism evidence="1">
    <name type="scientific">Picea glauca</name>
    <name type="common">White spruce</name>
    <name type="synonym">Pinus glauca</name>
    <dbReference type="NCBI Taxonomy" id="3330"/>
    <lineage>
        <taxon>Eukaryota</taxon>
        <taxon>Viridiplantae</taxon>
        <taxon>Streptophyta</taxon>
        <taxon>Embryophyta</taxon>
        <taxon>Tracheophyta</taxon>
        <taxon>Spermatophyta</taxon>
        <taxon>Pinopsida</taxon>
        <taxon>Pinidae</taxon>
        <taxon>Conifers I</taxon>
        <taxon>Pinales</taxon>
        <taxon>Pinaceae</taxon>
        <taxon>Picea</taxon>
    </lineage>
</organism>
<keyword evidence="1" id="KW-0496">Mitochondrion</keyword>
<sequence>MPLDLHNYINYCNSSITTEINALLFSPTGGLHMLRWASWRINEQSSHSRHSCFPSLNSEVRSESSYPLFIKCDLLTRSNDQ</sequence>
<comment type="caution">
    <text evidence="1">The sequence shown here is derived from an EMBL/GenBank/DDBJ whole genome shotgun (WGS) entry which is preliminary data.</text>
</comment>
<name>A0A101LZB8_PICGL</name>